<dbReference type="Proteomes" id="UP000186601">
    <property type="component" value="Unassembled WGS sequence"/>
</dbReference>
<gene>
    <name evidence="2" type="ORF">PHLCEN_2v6381</name>
</gene>
<feature type="compositionally biased region" description="Low complexity" evidence="1">
    <location>
        <begin position="109"/>
        <end position="134"/>
    </location>
</feature>
<accession>A0A2R6NZK4</accession>
<dbReference type="EMBL" id="MLYV02000619">
    <property type="protein sequence ID" value="PSR81409.1"/>
    <property type="molecule type" value="Genomic_DNA"/>
</dbReference>
<feature type="region of interest" description="Disordered" evidence="1">
    <location>
        <begin position="93"/>
        <end position="168"/>
    </location>
</feature>
<feature type="compositionally biased region" description="Pro residues" evidence="1">
    <location>
        <begin position="147"/>
        <end position="163"/>
    </location>
</feature>
<dbReference type="STRING" id="98765.A0A2R6NZK4"/>
<sequence>MTTTRTSTAPLPCDKRTHCYDKDDELDRYWNGVTWLECNTFVCTNRYTFPQYTYDKSQTWAETTDPSQISLIVKSHKISETAWKEVEEELAQRVQLSRPSTTVAQPVASSSSTVRTGPTSTTPRPQTPRPSQIPIARSASGSGTPTQQPPPPPNPPSPPPPTTVVPMAAQNPSLSDVSKAFLAVPELRNNGTNFELWRARVKAATCTIGNEAILTTPHTDANFNGIVTAAIQGKLQNNLFMLVNTLTTCKGIMDSLITGFGQTTAAVTADAKRQLFLIKCQSDSHIMKHLDDLKLQYNHLTELGRKIDEKTYINIIIASLPSSYRPTINALSTSIDTQNRIGAVLGTNYVPVVLTSTQVISSVRAESLSRNLCTGKTPDHSQLQRSTLRQRQ</sequence>
<comment type="caution">
    <text evidence="2">The sequence shown here is derived from an EMBL/GenBank/DDBJ whole genome shotgun (WGS) entry which is preliminary data.</text>
</comment>
<feature type="compositionally biased region" description="Polar residues" evidence="1">
    <location>
        <begin position="94"/>
        <end position="108"/>
    </location>
</feature>
<dbReference type="AlphaFoldDB" id="A0A2R6NZK4"/>
<evidence type="ECO:0000313" key="3">
    <source>
        <dbReference type="Proteomes" id="UP000186601"/>
    </source>
</evidence>
<reference evidence="2 3" key="1">
    <citation type="submission" date="2018-02" db="EMBL/GenBank/DDBJ databases">
        <title>Genome sequence of the basidiomycete white-rot fungus Phlebia centrifuga.</title>
        <authorList>
            <person name="Granchi Z."/>
            <person name="Peng M."/>
            <person name="de Vries R.P."/>
            <person name="Hilden K."/>
            <person name="Makela M.R."/>
            <person name="Grigoriev I."/>
            <person name="Riley R."/>
        </authorList>
    </citation>
    <scope>NUCLEOTIDE SEQUENCE [LARGE SCALE GENOMIC DNA]</scope>
    <source>
        <strain evidence="2 3">FBCC195</strain>
    </source>
</reference>
<organism evidence="2 3">
    <name type="scientific">Hermanssonia centrifuga</name>
    <dbReference type="NCBI Taxonomy" id="98765"/>
    <lineage>
        <taxon>Eukaryota</taxon>
        <taxon>Fungi</taxon>
        <taxon>Dikarya</taxon>
        <taxon>Basidiomycota</taxon>
        <taxon>Agaricomycotina</taxon>
        <taxon>Agaricomycetes</taxon>
        <taxon>Polyporales</taxon>
        <taxon>Meruliaceae</taxon>
        <taxon>Hermanssonia</taxon>
    </lineage>
</organism>
<proteinExistence type="predicted"/>
<name>A0A2R6NZK4_9APHY</name>
<evidence type="ECO:0000313" key="2">
    <source>
        <dbReference type="EMBL" id="PSR81409.1"/>
    </source>
</evidence>
<protein>
    <submittedName>
        <fullName evidence="2">Uncharacterized protein</fullName>
    </submittedName>
</protein>
<dbReference type="Pfam" id="PF14223">
    <property type="entry name" value="Retrotran_gag_2"/>
    <property type="match status" value="1"/>
</dbReference>
<keyword evidence="3" id="KW-1185">Reference proteome</keyword>
<evidence type="ECO:0000256" key="1">
    <source>
        <dbReference type="SAM" id="MobiDB-lite"/>
    </source>
</evidence>